<accession>A0A7Y9URQ2</accession>
<dbReference type="GO" id="GO:0016758">
    <property type="term" value="F:hexosyltransferase activity"/>
    <property type="evidence" value="ECO:0007669"/>
    <property type="project" value="TreeGrafter"/>
</dbReference>
<proteinExistence type="predicted"/>
<gene>
    <name evidence="3" type="ORF">BJ989_001008</name>
</gene>
<dbReference type="SUPFAM" id="SSF53756">
    <property type="entry name" value="UDP-Glycosyltransferase/glycogen phosphorylase"/>
    <property type="match status" value="1"/>
</dbReference>
<dbReference type="RefSeq" id="WP_179517274.1">
    <property type="nucleotide sequence ID" value="NZ_JACCAC010000001.1"/>
</dbReference>
<dbReference type="CDD" id="cd03801">
    <property type="entry name" value="GT4_PimA-like"/>
    <property type="match status" value="1"/>
</dbReference>
<dbReference type="Gene3D" id="3.40.50.2000">
    <property type="entry name" value="Glycogen Phosphorylase B"/>
    <property type="match status" value="2"/>
</dbReference>
<name>A0A7Y9URQ2_9ACTN</name>
<dbReference type="EMBL" id="JACCAC010000001">
    <property type="protein sequence ID" value="NYG54704.1"/>
    <property type="molecule type" value="Genomic_DNA"/>
</dbReference>
<protein>
    <submittedName>
        <fullName evidence="3">Glycosyltransferase involved in cell wall biosynthesis</fullName>
    </submittedName>
</protein>
<evidence type="ECO:0000259" key="2">
    <source>
        <dbReference type="Pfam" id="PF00534"/>
    </source>
</evidence>
<evidence type="ECO:0000313" key="4">
    <source>
        <dbReference type="Proteomes" id="UP000544110"/>
    </source>
</evidence>
<reference evidence="3 4" key="1">
    <citation type="submission" date="2020-07" db="EMBL/GenBank/DDBJ databases">
        <title>Sequencing the genomes of 1000 actinobacteria strains.</title>
        <authorList>
            <person name="Klenk H.-P."/>
        </authorList>
    </citation>
    <scope>NUCLEOTIDE SEQUENCE [LARGE SCALE GENOMIC DNA]</scope>
    <source>
        <strain evidence="3 4">DSM 24552</strain>
    </source>
</reference>
<keyword evidence="4" id="KW-1185">Reference proteome</keyword>
<evidence type="ECO:0000256" key="1">
    <source>
        <dbReference type="ARBA" id="ARBA00022679"/>
    </source>
</evidence>
<dbReference type="InterPro" id="IPR050194">
    <property type="entry name" value="Glycosyltransferase_grp1"/>
</dbReference>
<dbReference type="PANTHER" id="PTHR45947:SF3">
    <property type="entry name" value="SULFOQUINOVOSYL TRANSFERASE SQD2"/>
    <property type="match status" value="1"/>
</dbReference>
<sequence length="284" mass="30990">MENVQGPRVLFQVHPLASQIRDELAHDRELSGLEVGLEPEELLDETDVQRERGNLEAAHSIICASSFVAKGLSASGVPSGRVHVAPYGADRANTYRGAGTPARSATNRPLQLLWVGQLAYRKGPHWLVKAMREFSSKEVVLTMVTRSAVPTWLAPLPENVRIINNASAEDLRGYYATTDLFVMPSIIEGFGLVYSEALAHGVPIVATANSGAPDVAQHGRNSWLVHPGTSDAIVDLIDALLLDRSLLTHLREGAEMHTPPTWPEFRHDVNLALLATERSFIKSS</sequence>
<keyword evidence="1 3" id="KW-0808">Transferase</keyword>
<dbReference type="Proteomes" id="UP000544110">
    <property type="component" value="Unassembled WGS sequence"/>
</dbReference>
<feature type="domain" description="Glycosyl transferase family 1" evidence="2">
    <location>
        <begin position="108"/>
        <end position="254"/>
    </location>
</feature>
<dbReference type="PANTHER" id="PTHR45947">
    <property type="entry name" value="SULFOQUINOVOSYL TRANSFERASE SQD2"/>
    <property type="match status" value="1"/>
</dbReference>
<organism evidence="3 4">
    <name type="scientific">Nocardioides perillae</name>
    <dbReference type="NCBI Taxonomy" id="1119534"/>
    <lineage>
        <taxon>Bacteria</taxon>
        <taxon>Bacillati</taxon>
        <taxon>Actinomycetota</taxon>
        <taxon>Actinomycetes</taxon>
        <taxon>Propionibacteriales</taxon>
        <taxon>Nocardioidaceae</taxon>
        <taxon>Nocardioides</taxon>
    </lineage>
</organism>
<comment type="caution">
    <text evidence="3">The sequence shown here is derived from an EMBL/GenBank/DDBJ whole genome shotgun (WGS) entry which is preliminary data.</text>
</comment>
<dbReference type="InterPro" id="IPR001296">
    <property type="entry name" value="Glyco_trans_1"/>
</dbReference>
<dbReference type="Pfam" id="PF00534">
    <property type="entry name" value="Glycos_transf_1"/>
    <property type="match status" value="1"/>
</dbReference>
<evidence type="ECO:0000313" key="3">
    <source>
        <dbReference type="EMBL" id="NYG54704.1"/>
    </source>
</evidence>
<dbReference type="AlphaFoldDB" id="A0A7Y9URQ2"/>